<dbReference type="GO" id="GO:0042023">
    <property type="term" value="P:DNA endoreduplication"/>
    <property type="evidence" value="ECO:0007669"/>
    <property type="project" value="InterPro"/>
</dbReference>
<dbReference type="GO" id="GO:0003677">
    <property type="term" value="F:DNA binding"/>
    <property type="evidence" value="ECO:0007669"/>
    <property type="project" value="InterPro"/>
</dbReference>
<gene>
    <name evidence="2" type="ORF">M0R45_022918</name>
</gene>
<evidence type="ECO:0000313" key="3">
    <source>
        <dbReference type="Proteomes" id="UP001457282"/>
    </source>
</evidence>
<dbReference type="AlphaFoldDB" id="A0AAW1WN32"/>
<sequence length="463" mass="50849">MARSSSSSKKKHKDEDEEDPQAERKRLKSLALSNNLVSEIPARPLTPLTPSNTLVKHHGKDIIKKSQRKNKFLFSFPGLLAPISGGKIGDLKDLGTKNPLLYLDFPQGRMKLFGTIVFPKNKYLTLQFPRGGKSVMCEDYFDNMIVFSDAWWIGTKDENPDEAQLDCPKELSEGQHTDYDFKGGAGSTSVNKQSNHKNEITSADEHSPEAKLEDNLSDDGNKDLIVGTPIRHSARTAGKRFNFGEASSGDDSVESNTDLCEGEDNKIGGLDSSSRKHSSENILFFWIQTENVSYGNLNVVNEDAVNEAQIPGQNQESSVSEAKSKKQSHSAFSVTTSKEDSQSNHGSLVQATISTLFKKVEKKKVGSNMPSQVQLPSPQAHKTPRNTRKPASPKVSGQKSLQAPSKRKLNQDGGPSKKAKNIKESDAAGKGLAKKKEYQVEDDIEEFSSSSQDTDCSDEDWAA</sequence>
<evidence type="ECO:0008006" key="4">
    <source>
        <dbReference type="Google" id="ProtNLM"/>
    </source>
</evidence>
<evidence type="ECO:0000256" key="1">
    <source>
        <dbReference type="SAM" id="MobiDB-lite"/>
    </source>
</evidence>
<proteinExistence type="predicted"/>
<feature type="region of interest" description="Disordered" evidence="1">
    <location>
        <begin position="173"/>
        <end position="275"/>
    </location>
</feature>
<organism evidence="2 3">
    <name type="scientific">Rubus argutus</name>
    <name type="common">Southern blackberry</name>
    <dbReference type="NCBI Taxonomy" id="59490"/>
    <lineage>
        <taxon>Eukaryota</taxon>
        <taxon>Viridiplantae</taxon>
        <taxon>Streptophyta</taxon>
        <taxon>Embryophyta</taxon>
        <taxon>Tracheophyta</taxon>
        <taxon>Spermatophyta</taxon>
        <taxon>Magnoliopsida</taxon>
        <taxon>eudicotyledons</taxon>
        <taxon>Gunneridae</taxon>
        <taxon>Pentapetalae</taxon>
        <taxon>rosids</taxon>
        <taxon>fabids</taxon>
        <taxon>Rosales</taxon>
        <taxon>Rosaceae</taxon>
        <taxon>Rosoideae</taxon>
        <taxon>Rosoideae incertae sedis</taxon>
        <taxon>Rubus</taxon>
    </lineage>
</organism>
<feature type="compositionally biased region" description="Polar residues" evidence="1">
    <location>
        <begin position="311"/>
        <end position="321"/>
    </location>
</feature>
<dbReference type="EMBL" id="JBEDUW010000005">
    <property type="protein sequence ID" value="KAK9925647.1"/>
    <property type="molecule type" value="Genomic_DNA"/>
</dbReference>
<reference evidence="2 3" key="1">
    <citation type="journal article" date="2023" name="G3 (Bethesda)">
        <title>A chromosome-length genome assembly and annotation of blackberry (Rubus argutus, cv. 'Hillquist').</title>
        <authorList>
            <person name="Bruna T."/>
            <person name="Aryal R."/>
            <person name="Dudchenko O."/>
            <person name="Sargent D.J."/>
            <person name="Mead D."/>
            <person name="Buti M."/>
            <person name="Cavallini A."/>
            <person name="Hytonen T."/>
            <person name="Andres J."/>
            <person name="Pham M."/>
            <person name="Weisz D."/>
            <person name="Mascagni F."/>
            <person name="Usai G."/>
            <person name="Natali L."/>
            <person name="Bassil N."/>
            <person name="Fernandez G.E."/>
            <person name="Lomsadze A."/>
            <person name="Armour M."/>
            <person name="Olukolu B."/>
            <person name="Poorten T."/>
            <person name="Britton C."/>
            <person name="Davik J."/>
            <person name="Ashrafi H."/>
            <person name="Aiden E.L."/>
            <person name="Borodovsky M."/>
            <person name="Worthington M."/>
        </authorList>
    </citation>
    <scope>NUCLEOTIDE SEQUENCE [LARGE SCALE GENOMIC DNA]</scope>
    <source>
        <strain evidence="2">PI 553951</strain>
    </source>
</reference>
<feature type="region of interest" description="Disordered" evidence="1">
    <location>
        <begin position="309"/>
        <end position="346"/>
    </location>
</feature>
<feature type="compositionally biased region" description="Polar residues" evidence="1">
    <location>
        <begin position="368"/>
        <end position="377"/>
    </location>
</feature>
<protein>
    <recommendedName>
        <fullName evidence="4">DNA-binding protein RHL1</fullName>
    </recommendedName>
</protein>
<accession>A0AAW1WN32</accession>
<dbReference type="Proteomes" id="UP001457282">
    <property type="component" value="Unassembled WGS sequence"/>
</dbReference>
<feature type="region of interest" description="Disordered" evidence="1">
    <location>
        <begin position="363"/>
        <end position="463"/>
    </location>
</feature>
<dbReference type="InterPro" id="IPR038859">
    <property type="entry name" value="RHL1"/>
</dbReference>
<dbReference type="PANTHER" id="PTHR35698">
    <property type="entry name" value="DNA-BINDING PROTEIN RHL1"/>
    <property type="match status" value="1"/>
</dbReference>
<comment type="caution">
    <text evidence="2">The sequence shown here is derived from an EMBL/GenBank/DDBJ whole genome shotgun (WGS) entry which is preliminary data.</text>
</comment>
<feature type="compositionally biased region" description="Basic and acidic residues" evidence="1">
    <location>
        <begin position="196"/>
        <end position="222"/>
    </location>
</feature>
<dbReference type="PANTHER" id="PTHR35698:SF2">
    <property type="entry name" value="DNA-BINDING PROTEIN RHL1"/>
    <property type="match status" value="1"/>
</dbReference>
<name>A0AAW1WN32_RUBAR</name>
<keyword evidence="3" id="KW-1185">Reference proteome</keyword>
<evidence type="ECO:0000313" key="2">
    <source>
        <dbReference type="EMBL" id="KAK9925647.1"/>
    </source>
</evidence>
<feature type="region of interest" description="Disordered" evidence="1">
    <location>
        <begin position="1"/>
        <end position="24"/>
    </location>
</feature>